<evidence type="ECO:0000256" key="3">
    <source>
        <dbReference type="ARBA" id="ARBA00022833"/>
    </source>
</evidence>
<name>A0AAW0ELT2_9TRYP</name>
<feature type="compositionally biased region" description="Gly residues" evidence="5">
    <location>
        <begin position="866"/>
        <end position="882"/>
    </location>
</feature>
<feature type="region of interest" description="Disordered" evidence="5">
    <location>
        <begin position="580"/>
        <end position="609"/>
    </location>
</feature>
<feature type="region of interest" description="Disordered" evidence="5">
    <location>
        <begin position="1432"/>
        <end position="1459"/>
    </location>
</feature>
<keyword evidence="2 4" id="KW-0863">Zinc-finger</keyword>
<comment type="caution">
    <text evidence="7">The sequence shown here is derived from an EMBL/GenBank/DDBJ whole genome shotgun (WGS) entry which is preliminary data.</text>
</comment>
<dbReference type="SUPFAM" id="SSF57903">
    <property type="entry name" value="FYVE/PHD zinc finger"/>
    <property type="match status" value="1"/>
</dbReference>
<evidence type="ECO:0000313" key="8">
    <source>
        <dbReference type="Proteomes" id="UP001430356"/>
    </source>
</evidence>
<dbReference type="InterPro" id="IPR013083">
    <property type="entry name" value="Znf_RING/FYVE/PHD"/>
</dbReference>
<evidence type="ECO:0000256" key="5">
    <source>
        <dbReference type="SAM" id="MobiDB-lite"/>
    </source>
</evidence>
<feature type="region of interest" description="Disordered" evidence="5">
    <location>
        <begin position="852"/>
        <end position="882"/>
    </location>
</feature>
<feature type="domain" description="FYVE-type" evidence="6">
    <location>
        <begin position="10"/>
        <end position="48"/>
    </location>
</feature>
<dbReference type="GO" id="GO:0005769">
    <property type="term" value="C:early endosome"/>
    <property type="evidence" value="ECO:0007669"/>
    <property type="project" value="TreeGrafter"/>
</dbReference>
<dbReference type="InterPro" id="IPR011011">
    <property type="entry name" value="Znf_FYVE_PHD"/>
</dbReference>
<dbReference type="GO" id="GO:0008270">
    <property type="term" value="F:zinc ion binding"/>
    <property type="evidence" value="ECO:0007669"/>
    <property type="project" value="UniProtKB-KW"/>
</dbReference>
<feature type="compositionally biased region" description="Low complexity" evidence="5">
    <location>
        <begin position="185"/>
        <end position="199"/>
    </location>
</feature>
<keyword evidence="8" id="KW-1185">Reference proteome</keyword>
<dbReference type="Pfam" id="PF01363">
    <property type="entry name" value="FYVE"/>
    <property type="match status" value="1"/>
</dbReference>
<organism evidence="7 8">
    <name type="scientific">Novymonas esmeraldas</name>
    <dbReference type="NCBI Taxonomy" id="1808958"/>
    <lineage>
        <taxon>Eukaryota</taxon>
        <taxon>Discoba</taxon>
        <taxon>Euglenozoa</taxon>
        <taxon>Kinetoplastea</taxon>
        <taxon>Metakinetoplastina</taxon>
        <taxon>Trypanosomatida</taxon>
        <taxon>Trypanosomatidae</taxon>
        <taxon>Novymonas</taxon>
    </lineage>
</organism>
<dbReference type="EMBL" id="JAECZO010000036">
    <property type="protein sequence ID" value="KAK7194392.1"/>
    <property type="molecule type" value="Genomic_DNA"/>
</dbReference>
<feature type="region of interest" description="Disordered" evidence="5">
    <location>
        <begin position="1308"/>
        <end position="1355"/>
    </location>
</feature>
<dbReference type="PANTHER" id="PTHR23164:SF30">
    <property type="entry name" value="EARLY ENDOSOME ANTIGEN 1"/>
    <property type="match status" value="1"/>
</dbReference>
<accession>A0AAW0ELT2</accession>
<feature type="compositionally biased region" description="Low complexity" evidence="5">
    <location>
        <begin position="86"/>
        <end position="98"/>
    </location>
</feature>
<feature type="compositionally biased region" description="Low complexity" evidence="5">
    <location>
        <begin position="852"/>
        <end position="861"/>
    </location>
</feature>
<proteinExistence type="predicted"/>
<reference evidence="7 8" key="1">
    <citation type="journal article" date="2021" name="MBio">
        <title>A New Model Trypanosomatid, Novymonas esmeraldas: Genomic Perception of Its 'Candidatus Pandoraea novymonadis' Endosymbiont.</title>
        <authorList>
            <person name="Zakharova A."/>
            <person name="Saura A."/>
            <person name="Butenko A."/>
            <person name="Podesvova L."/>
            <person name="Warmusova S."/>
            <person name="Kostygov A.Y."/>
            <person name="Nenarokova A."/>
            <person name="Lukes J."/>
            <person name="Opperdoes F.R."/>
            <person name="Yurchenko V."/>
        </authorList>
    </citation>
    <scope>NUCLEOTIDE SEQUENCE [LARGE SCALE GENOMIC DNA]</scope>
    <source>
        <strain evidence="7 8">E262AT.01</strain>
    </source>
</reference>
<feature type="region of interest" description="Disordered" evidence="5">
    <location>
        <begin position="803"/>
        <end position="824"/>
    </location>
</feature>
<feature type="compositionally biased region" description="Polar residues" evidence="5">
    <location>
        <begin position="1133"/>
        <end position="1144"/>
    </location>
</feature>
<feature type="region of interest" description="Disordered" evidence="5">
    <location>
        <begin position="494"/>
        <end position="534"/>
    </location>
</feature>
<dbReference type="PROSITE" id="PS50178">
    <property type="entry name" value="ZF_FYVE"/>
    <property type="match status" value="1"/>
</dbReference>
<feature type="region of interest" description="Disordered" evidence="5">
    <location>
        <begin position="1167"/>
        <end position="1212"/>
    </location>
</feature>
<keyword evidence="3" id="KW-0862">Zinc</keyword>
<dbReference type="InterPro" id="IPR000306">
    <property type="entry name" value="Znf_FYVE"/>
</dbReference>
<feature type="region of interest" description="Disordered" evidence="5">
    <location>
        <begin position="639"/>
        <end position="675"/>
    </location>
</feature>
<evidence type="ECO:0000259" key="6">
    <source>
        <dbReference type="PROSITE" id="PS50178"/>
    </source>
</evidence>
<evidence type="ECO:0000313" key="7">
    <source>
        <dbReference type="EMBL" id="KAK7194392.1"/>
    </source>
</evidence>
<dbReference type="SMART" id="SM00064">
    <property type="entry name" value="FYVE"/>
    <property type="match status" value="1"/>
</dbReference>
<dbReference type="InterPro" id="IPR017455">
    <property type="entry name" value="Znf_FYVE-rel"/>
</dbReference>
<feature type="compositionally biased region" description="Low complexity" evidence="5">
    <location>
        <begin position="1432"/>
        <end position="1456"/>
    </location>
</feature>
<feature type="compositionally biased region" description="Low complexity" evidence="5">
    <location>
        <begin position="158"/>
        <end position="174"/>
    </location>
</feature>
<gene>
    <name evidence="7" type="ORF">NESM_000355400</name>
</gene>
<dbReference type="Gene3D" id="3.30.40.10">
    <property type="entry name" value="Zinc/RING finger domain, C3HC4 (zinc finger)"/>
    <property type="match status" value="1"/>
</dbReference>
<evidence type="ECO:0000256" key="4">
    <source>
        <dbReference type="PROSITE-ProRule" id="PRU00091"/>
    </source>
</evidence>
<dbReference type="PANTHER" id="PTHR23164">
    <property type="entry name" value="EARLY ENDOSOME ANTIGEN 1"/>
    <property type="match status" value="1"/>
</dbReference>
<evidence type="ECO:0000256" key="2">
    <source>
        <dbReference type="ARBA" id="ARBA00022771"/>
    </source>
</evidence>
<feature type="compositionally biased region" description="Low complexity" evidence="5">
    <location>
        <begin position="580"/>
        <end position="599"/>
    </location>
</feature>
<feature type="compositionally biased region" description="Low complexity" evidence="5">
    <location>
        <begin position="68"/>
        <end position="79"/>
    </location>
</feature>
<feature type="region of interest" description="Disordered" evidence="5">
    <location>
        <begin position="1373"/>
        <end position="1394"/>
    </location>
</feature>
<feature type="region of interest" description="Disordered" evidence="5">
    <location>
        <begin position="449"/>
        <end position="473"/>
    </location>
</feature>
<protein>
    <submittedName>
        <fullName evidence="7">FYVE zinc finger containing protein</fullName>
    </submittedName>
</protein>
<feature type="compositionally biased region" description="Low complexity" evidence="5">
    <location>
        <begin position="114"/>
        <end position="127"/>
    </location>
</feature>
<feature type="compositionally biased region" description="Low complexity" evidence="5">
    <location>
        <begin position="206"/>
        <end position="218"/>
    </location>
</feature>
<feature type="region of interest" description="Disordered" evidence="5">
    <location>
        <begin position="65"/>
        <end position="224"/>
    </location>
</feature>
<dbReference type="Proteomes" id="UP001430356">
    <property type="component" value="Unassembled WGS sequence"/>
</dbReference>
<dbReference type="GO" id="GO:0006897">
    <property type="term" value="P:endocytosis"/>
    <property type="evidence" value="ECO:0007669"/>
    <property type="project" value="TreeGrafter"/>
</dbReference>
<feature type="region of interest" description="Disordered" evidence="5">
    <location>
        <begin position="1131"/>
        <end position="1150"/>
    </location>
</feature>
<evidence type="ECO:0000256" key="1">
    <source>
        <dbReference type="ARBA" id="ARBA00022723"/>
    </source>
</evidence>
<feature type="compositionally biased region" description="Low complexity" evidence="5">
    <location>
        <begin position="1321"/>
        <end position="1331"/>
    </location>
</feature>
<sequence>MLHPQRWRDDHSTAHCTACAAAFTLFRCRRHHCRHCGGVFCDACTEKRLWLRPWSPPALVDGAPPDVTQLSLSPPTSSSDAALQHGTSRGSRCSSSGGDPDAAEVGFLTPARPTAAAGEQQTATTAAPLPESWASPVTRHASAATRVSAIEDDKSDPNSANNNNNNSSSSHSGSPAKVEHGRRITATNTTTTTTTTTTTHCSGQLAPAAVERAAPSASQDAPLGINNSLEAHKTHHSRRASSTFFSVSLYAISPSTATGDVSSQAWATPDTMACLGRGNSAIVGARTSDGASSKSDSLLNGYATAEHRGDARQQLASPGAFITSRAASHSGGVGTCSNARGTPATAAATSARGTLMDPDTAEVYRRESYKVELDVARCVTWYLCRVCRTCHDHLLDSILDAHEAPSAASTNLAAALHHGTAALPVWCYVRLSSASDVHLPHTRLNISTSRLRRLGGGPQGSRSDPTDAATEGGGRHMWASAWARFRASVSLPVSRAASSSPTSASTPPSLRPRDVCSPRGVAGSHRLSGTDSNASTTAAAAAAAAEAAQSSSGLSDSEFLSPVSLSRARGDSSILSPSATSLLASPRHDAAPAPRAATPPRRRIISIDGSAASTRQAVALARRRRRIAVLLIDERDLAGPEDDAGEAAQPHRRAPLDAGEAAAEAAQDNGTDGARRATRSALVAVTAGIAPPQRPQRGATAAAAAEALPEVSVAATAAPSPLTSPERPKLSILVDDATLGGAGEAVLPHGPPPAAWLLPLLPHQAAARVSPPGPSTATPHDLCSPAAVSRPISCASVAPPVAAATPTAADPPSRHDRHAPPALPASPDAGLAVLRALFWQVGAVVHLATTPATTAGTTPTPNSAIIGGGSGSGSGSGGGGSGFPAVAHGVPAASGSGFLLDPAGGGSAPATPMPRWGTGPASYAAQRQALVHDMVARYQLAAAGSLAELVTSPLTAALAGSGVYPASGDAAEAARWARAPAVMVGGGGSGSGSGSLMHATGPRTCGGAAMAAYERVTAPVTTFFQLRPAATAAPAATILPVTTHVEVVGIPISTAPVASAPAWCSATPAVTATPCGVSTPGGGAVPCTAASIALASGCPRPFTLAELLPRLAKLSTNLDGYVVVVLRRHSSRHAGQSSRTSPVDTSGGDAHAITDWDAAVAMTAAERMGGRHSGSGGASCATSPGLLREEEEEDSPRTPVRRDPVAPHRRHRQHRVTELFGGQHLRLLFQQLQSCGVTQPAIGVVEVTDEAEPGAAAPSPASVVSATSPVEAPGLVRDEAGTASGRWPAATITASPKLSALSASGVSTLSSTDSVLPPPTASSAAPAGATAQRPQKAQDAPTHSRGLERLQLPASVVGTRHHRTSVATPVLHHSLARPSPSPHTTHKKEARLPATAQERAAVSLRSVSRQLGVSVSHMTYASSLASAEAAATTPATPFTPRPKTSVPHNNNNNNVNAGGGGGPVLARALESLVTTLVYRDIGATLSQ</sequence>
<feature type="compositionally biased region" description="Low complexity" evidence="5">
    <location>
        <begin position="494"/>
        <end position="508"/>
    </location>
</feature>
<keyword evidence="1" id="KW-0479">Metal-binding</keyword>
<dbReference type="GO" id="GO:0005545">
    <property type="term" value="F:1-phosphatidylinositol binding"/>
    <property type="evidence" value="ECO:0007669"/>
    <property type="project" value="TreeGrafter"/>
</dbReference>